<proteinExistence type="predicted"/>
<keyword evidence="2" id="KW-1185">Reference proteome</keyword>
<dbReference type="Proteomes" id="UP001164250">
    <property type="component" value="Chromosome 15"/>
</dbReference>
<organism evidence="1 2">
    <name type="scientific">Pistacia atlantica</name>
    <dbReference type="NCBI Taxonomy" id="434234"/>
    <lineage>
        <taxon>Eukaryota</taxon>
        <taxon>Viridiplantae</taxon>
        <taxon>Streptophyta</taxon>
        <taxon>Embryophyta</taxon>
        <taxon>Tracheophyta</taxon>
        <taxon>Spermatophyta</taxon>
        <taxon>Magnoliopsida</taxon>
        <taxon>eudicotyledons</taxon>
        <taxon>Gunneridae</taxon>
        <taxon>Pentapetalae</taxon>
        <taxon>rosids</taxon>
        <taxon>malvids</taxon>
        <taxon>Sapindales</taxon>
        <taxon>Anacardiaceae</taxon>
        <taxon>Pistacia</taxon>
    </lineage>
</organism>
<evidence type="ECO:0000313" key="1">
    <source>
        <dbReference type="EMBL" id="KAJ0074951.1"/>
    </source>
</evidence>
<gene>
    <name evidence="1" type="ORF">Patl1_33357</name>
</gene>
<sequence>MPWYSVYNPLLIDAAVIFYIQEVRHSNKKPILVVLDPQGKLVNNNALHMLWIWGSLAFPFTISKEEELFEATDLGY</sequence>
<reference evidence="2" key="1">
    <citation type="journal article" date="2023" name="G3 (Bethesda)">
        <title>Genome assembly and association tests identify interacting loci associated with vigor, precocity, and sex in interspecific pistachio rootstocks.</title>
        <authorList>
            <person name="Palmer W."/>
            <person name="Jacygrad E."/>
            <person name="Sagayaradj S."/>
            <person name="Cavanaugh K."/>
            <person name="Han R."/>
            <person name="Bertier L."/>
            <person name="Beede B."/>
            <person name="Kafkas S."/>
            <person name="Golino D."/>
            <person name="Preece J."/>
            <person name="Michelmore R."/>
        </authorList>
    </citation>
    <scope>NUCLEOTIDE SEQUENCE [LARGE SCALE GENOMIC DNA]</scope>
</reference>
<name>A0ACC0ZPH0_9ROSI</name>
<evidence type="ECO:0000313" key="2">
    <source>
        <dbReference type="Proteomes" id="UP001164250"/>
    </source>
</evidence>
<accession>A0ACC0ZPH0</accession>
<dbReference type="EMBL" id="CM047910">
    <property type="protein sequence ID" value="KAJ0074951.1"/>
    <property type="molecule type" value="Genomic_DNA"/>
</dbReference>
<protein>
    <submittedName>
        <fullName evidence="1">Uncharacterized protein</fullName>
    </submittedName>
</protein>
<comment type="caution">
    <text evidence="1">The sequence shown here is derived from an EMBL/GenBank/DDBJ whole genome shotgun (WGS) entry which is preliminary data.</text>
</comment>